<proteinExistence type="predicted"/>
<sequence>MAPNKRLKEAIANVLGRRGRKIFFEPSSIIHINKKRQYHDFKEKSKHRKDEIQPMKVTPVPQLSDQIWSKILINITNPYDIIKMRKVSKIFRNIIDTYMEQKLYLNVIKFDINEVLLYSVENKNDQNNSLNMIEDNIREGFNDGHYVRHKKCQILLSIMSRNIVIVVDERWTNKDVQCVWQAIKYFSRFSRTVNLDCQILELITVALSPMKLSRWYTFECYLGSLGLPDSDGYHMKPSSHNCGKTFTSCAAIADRHKNTNNYIDSQEYVNLNDFNDNDISLFEKCKELSIRTSPYDMGHLSRIPDYHVHFSNIFNPEIIEVIRITMVNSYEKLPTKAKKVKDHLNIFKKWIDAKGLKEKFVVKRVD</sequence>
<dbReference type="AlphaFoldDB" id="A0A0N4ZS13"/>
<keyword evidence="1" id="KW-1185">Reference proteome</keyword>
<protein>
    <submittedName>
        <fullName evidence="2">F-box domain-containing protein</fullName>
    </submittedName>
</protein>
<dbReference type="WBParaSite" id="PTRK_0001129500.1">
    <property type="protein sequence ID" value="PTRK_0001129500.1"/>
    <property type="gene ID" value="PTRK_0001129500"/>
</dbReference>
<evidence type="ECO:0000313" key="1">
    <source>
        <dbReference type="Proteomes" id="UP000038045"/>
    </source>
</evidence>
<name>A0A0N4ZS13_PARTI</name>
<accession>A0A0N4ZS13</accession>
<dbReference type="Proteomes" id="UP000038045">
    <property type="component" value="Unplaced"/>
</dbReference>
<evidence type="ECO:0000313" key="2">
    <source>
        <dbReference type="WBParaSite" id="PTRK_0001129500.1"/>
    </source>
</evidence>
<reference evidence="2" key="1">
    <citation type="submission" date="2017-02" db="UniProtKB">
        <authorList>
            <consortium name="WormBaseParasite"/>
        </authorList>
    </citation>
    <scope>IDENTIFICATION</scope>
</reference>
<organism evidence="1 2">
    <name type="scientific">Parastrongyloides trichosuri</name>
    <name type="common">Possum-specific nematode worm</name>
    <dbReference type="NCBI Taxonomy" id="131310"/>
    <lineage>
        <taxon>Eukaryota</taxon>
        <taxon>Metazoa</taxon>
        <taxon>Ecdysozoa</taxon>
        <taxon>Nematoda</taxon>
        <taxon>Chromadorea</taxon>
        <taxon>Rhabditida</taxon>
        <taxon>Tylenchina</taxon>
        <taxon>Panagrolaimomorpha</taxon>
        <taxon>Strongyloidoidea</taxon>
        <taxon>Strongyloididae</taxon>
        <taxon>Parastrongyloides</taxon>
    </lineage>
</organism>